<dbReference type="PANTHER" id="PTHR17985:SF8">
    <property type="entry name" value="TRANSPORT AND GOLGI ORGANIZATION PROTEIN 2 HOMOLOG"/>
    <property type="match status" value="1"/>
</dbReference>
<accession>A0A1G9LMS0</accession>
<organism evidence="2 3">
    <name type="scientific">Catalinimonas alkaloidigena</name>
    <dbReference type="NCBI Taxonomy" id="1075417"/>
    <lineage>
        <taxon>Bacteria</taxon>
        <taxon>Pseudomonadati</taxon>
        <taxon>Bacteroidota</taxon>
        <taxon>Cytophagia</taxon>
        <taxon>Cytophagales</taxon>
        <taxon>Catalimonadaceae</taxon>
        <taxon>Catalinimonas</taxon>
    </lineage>
</organism>
<proteinExistence type="predicted"/>
<dbReference type="Proteomes" id="UP000198510">
    <property type="component" value="Unassembled WGS sequence"/>
</dbReference>
<evidence type="ECO:0000256" key="1">
    <source>
        <dbReference type="SAM" id="MobiDB-lite"/>
    </source>
</evidence>
<sequence length="258" mass="28835">MCLILFAWQVHPHYPLILAANRDEFYGRPTAPAQFWPGESLLAGRDLQAGGTWLGITPQGRWAAVTNYRDPVREQSGARSRGELPTNFLRGAHQPEAYLQAIDRHADDYSGFNLLVGTADEVWYYSNIEKEVRAVPPGVHGLSNHLLNTPWPKVTLGKTLLKEHLDRAVTPAPDALLALLQNADRPGDTALPSTGVSLEWERALSTMFIATPTYGTRCSTVVLQQSEQVQFVERRYGPQETTPEEQRFAVPRRPVPRT</sequence>
<gene>
    <name evidence="2" type="ORF">SAMN05421823_107100</name>
</gene>
<dbReference type="PANTHER" id="PTHR17985">
    <property type="entry name" value="SER/THR-RICH PROTEIN T10 IN DGCR REGION"/>
    <property type="match status" value="1"/>
</dbReference>
<reference evidence="2 3" key="1">
    <citation type="submission" date="2016-10" db="EMBL/GenBank/DDBJ databases">
        <authorList>
            <person name="de Groot N.N."/>
        </authorList>
    </citation>
    <scope>NUCLEOTIDE SEQUENCE [LARGE SCALE GENOMIC DNA]</scope>
    <source>
        <strain evidence="2 3">DSM 25186</strain>
    </source>
</reference>
<feature type="region of interest" description="Disordered" evidence="1">
    <location>
        <begin position="234"/>
        <end position="258"/>
    </location>
</feature>
<keyword evidence="3" id="KW-1185">Reference proteome</keyword>
<dbReference type="Pfam" id="PF05742">
    <property type="entry name" value="TANGO2"/>
    <property type="match status" value="1"/>
</dbReference>
<dbReference type="AlphaFoldDB" id="A0A1G9LMS0"/>
<name>A0A1G9LMS0_9BACT</name>
<dbReference type="OrthoDB" id="4380123at2"/>
<dbReference type="InterPro" id="IPR008551">
    <property type="entry name" value="TANGO2"/>
</dbReference>
<protein>
    <submittedName>
        <fullName evidence="2">Uncharacterized conserved protein, contains NRDE domain</fullName>
    </submittedName>
</protein>
<dbReference type="STRING" id="1075417.SAMN05421823_107100"/>
<dbReference type="EMBL" id="FNFO01000007">
    <property type="protein sequence ID" value="SDL63153.1"/>
    <property type="molecule type" value="Genomic_DNA"/>
</dbReference>
<evidence type="ECO:0000313" key="2">
    <source>
        <dbReference type="EMBL" id="SDL63153.1"/>
    </source>
</evidence>
<evidence type="ECO:0000313" key="3">
    <source>
        <dbReference type="Proteomes" id="UP000198510"/>
    </source>
</evidence>
<dbReference type="RefSeq" id="WP_089684384.1">
    <property type="nucleotide sequence ID" value="NZ_FNFO01000007.1"/>
</dbReference>